<gene>
    <name evidence="2" type="ORF">LX73_0079</name>
</gene>
<feature type="transmembrane region" description="Helical" evidence="1">
    <location>
        <begin position="7"/>
        <end position="27"/>
    </location>
</feature>
<evidence type="ECO:0000313" key="3">
    <source>
        <dbReference type="Proteomes" id="UP000324595"/>
    </source>
</evidence>
<accession>A0A5D3YLN4</accession>
<keyword evidence="1" id="KW-0472">Membrane</keyword>
<dbReference type="EMBL" id="VNHY01000001">
    <property type="protein sequence ID" value="TYP94790.1"/>
    <property type="molecule type" value="Genomic_DNA"/>
</dbReference>
<comment type="caution">
    <text evidence="2">The sequence shown here is derived from an EMBL/GenBank/DDBJ whole genome shotgun (WGS) entry which is preliminary data.</text>
</comment>
<dbReference type="OrthoDB" id="9809859at2"/>
<feature type="transmembrane region" description="Helical" evidence="1">
    <location>
        <begin position="105"/>
        <end position="125"/>
    </location>
</feature>
<evidence type="ECO:0000313" key="2">
    <source>
        <dbReference type="EMBL" id="TYP94790.1"/>
    </source>
</evidence>
<organism evidence="2 3">
    <name type="scientific">Fodinibius salinus</name>
    <dbReference type="NCBI Taxonomy" id="860790"/>
    <lineage>
        <taxon>Bacteria</taxon>
        <taxon>Pseudomonadati</taxon>
        <taxon>Balneolota</taxon>
        <taxon>Balneolia</taxon>
        <taxon>Balneolales</taxon>
        <taxon>Balneolaceae</taxon>
        <taxon>Fodinibius</taxon>
    </lineage>
</organism>
<dbReference type="AlphaFoldDB" id="A0A5D3YLN4"/>
<feature type="transmembrane region" description="Helical" evidence="1">
    <location>
        <begin position="167"/>
        <end position="184"/>
    </location>
</feature>
<evidence type="ECO:0000256" key="1">
    <source>
        <dbReference type="SAM" id="Phobius"/>
    </source>
</evidence>
<keyword evidence="3" id="KW-1185">Reference proteome</keyword>
<dbReference type="RefSeq" id="WP_148897488.1">
    <property type="nucleotide sequence ID" value="NZ_VNHY01000001.1"/>
</dbReference>
<sequence length="189" mass="21066">MDTKEKIWMAIAALMLIGVYFVPIWSISMDAPQYPEGIGMNITVDNIQGKQKNDLKNINGLNHYIGMKEINPNSIPELKVMPYIFGFLIISGLVIAGVGNEKWILFWLGIFVLLAIAGLVDFYIWGYDYGHNLDSSAPIVVPGMTYQPPLIGSKQLLNINATSLPHIGFYISLLSMGIASTVWWKSKKD</sequence>
<protein>
    <recommendedName>
        <fullName evidence="4">Copper chaperone NosL</fullName>
    </recommendedName>
</protein>
<keyword evidence="1" id="KW-0812">Transmembrane</keyword>
<proteinExistence type="predicted"/>
<dbReference type="Proteomes" id="UP000324595">
    <property type="component" value="Unassembled WGS sequence"/>
</dbReference>
<reference evidence="2 3" key="1">
    <citation type="submission" date="2019-07" db="EMBL/GenBank/DDBJ databases">
        <title>Genomic Encyclopedia of Archaeal and Bacterial Type Strains, Phase II (KMG-II): from individual species to whole genera.</title>
        <authorList>
            <person name="Goeker M."/>
        </authorList>
    </citation>
    <scope>NUCLEOTIDE SEQUENCE [LARGE SCALE GENOMIC DNA]</scope>
    <source>
        <strain evidence="2 3">DSM 21935</strain>
    </source>
</reference>
<evidence type="ECO:0008006" key="4">
    <source>
        <dbReference type="Google" id="ProtNLM"/>
    </source>
</evidence>
<keyword evidence="1" id="KW-1133">Transmembrane helix</keyword>
<feature type="transmembrane region" description="Helical" evidence="1">
    <location>
        <begin position="80"/>
        <end position="98"/>
    </location>
</feature>
<name>A0A5D3YLN4_9BACT</name>